<keyword evidence="4" id="KW-0472">Membrane</keyword>
<evidence type="ECO:0000256" key="1">
    <source>
        <dbReference type="ARBA" id="ARBA00009091"/>
    </source>
</evidence>
<dbReference type="RefSeq" id="WP_112746721.1">
    <property type="nucleotide sequence ID" value="NZ_QMFY01000004.1"/>
</dbReference>
<comment type="similarity">
    <text evidence="1">Belongs to the Skp family.</text>
</comment>
<sequence length="209" mass="23168">MKNLSLILNAVLLIAVAVLFYLHFSSKAPSTSATGVTTEAGDLTIAYVNSDSVVKNYDYLKATNKAFEDKAAKMDQDYTNRVNSLRNEAAAYQRNVNSMTLGQVKATEEDLQRKQQNLAMYEQTLRQQLAEEQAKINKELYDRVTNYLKKYGKEKGLKVVLKRDPTSDVLFADEALDISKIVIDALNAEYAAEKTGAPAVKADSTAKAK</sequence>
<dbReference type="InterPro" id="IPR024930">
    <property type="entry name" value="Skp_dom_sf"/>
</dbReference>
<keyword evidence="3" id="KW-0175">Coiled coil</keyword>
<feature type="coiled-coil region" evidence="3">
    <location>
        <begin position="75"/>
        <end position="131"/>
    </location>
</feature>
<accession>A0A364Y2X2</accession>
<dbReference type="SUPFAM" id="SSF111384">
    <property type="entry name" value="OmpH-like"/>
    <property type="match status" value="1"/>
</dbReference>
<dbReference type="GO" id="GO:0005829">
    <property type="term" value="C:cytosol"/>
    <property type="evidence" value="ECO:0007669"/>
    <property type="project" value="TreeGrafter"/>
</dbReference>
<keyword evidence="4" id="KW-1133">Transmembrane helix</keyword>
<keyword evidence="6" id="KW-1185">Reference proteome</keyword>
<feature type="transmembrane region" description="Helical" evidence="4">
    <location>
        <begin position="6"/>
        <end position="24"/>
    </location>
</feature>
<keyword evidence="4" id="KW-0812">Transmembrane</keyword>
<gene>
    <name evidence="5" type="ORF">DQQ10_10000</name>
</gene>
<dbReference type="PANTHER" id="PTHR35089:SF1">
    <property type="entry name" value="CHAPERONE PROTEIN SKP"/>
    <property type="match status" value="1"/>
</dbReference>
<dbReference type="GO" id="GO:0050821">
    <property type="term" value="P:protein stabilization"/>
    <property type="evidence" value="ECO:0007669"/>
    <property type="project" value="TreeGrafter"/>
</dbReference>
<dbReference type="Pfam" id="PF03938">
    <property type="entry name" value="OmpH"/>
    <property type="match status" value="1"/>
</dbReference>
<organism evidence="5 6">
    <name type="scientific">Pseudochryseolinea flava</name>
    <dbReference type="NCBI Taxonomy" id="2059302"/>
    <lineage>
        <taxon>Bacteria</taxon>
        <taxon>Pseudomonadati</taxon>
        <taxon>Bacteroidota</taxon>
        <taxon>Cytophagia</taxon>
        <taxon>Cytophagales</taxon>
        <taxon>Fulvivirgaceae</taxon>
        <taxon>Pseudochryseolinea</taxon>
    </lineage>
</organism>
<evidence type="ECO:0000256" key="3">
    <source>
        <dbReference type="SAM" id="Coils"/>
    </source>
</evidence>
<dbReference type="AlphaFoldDB" id="A0A364Y2X2"/>
<dbReference type="Proteomes" id="UP000251889">
    <property type="component" value="Unassembled WGS sequence"/>
</dbReference>
<protein>
    <submittedName>
        <fullName evidence="5">OmpH family outer membrane protein</fullName>
    </submittedName>
</protein>
<evidence type="ECO:0000256" key="2">
    <source>
        <dbReference type="ARBA" id="ARBA00022729"/>
    </source>
</evidence>
<dbReference type="Gene3D" id="3.30.910.20">
    <property type="entry name" value="Skp domain"/>
    <property type="match status" value="1"/>
</dbReference>
<dbReference type="PANTHER" id="PTHR35089">
    <property type="entry name" value="CHAPERONE PROTEIN SKP"/>
    <property type="match status" value="1"/>
</dbReference>
<evidence type="ECO:0000313" key="6">
    <source>
        <dbReference type="Proteomes" id="UP000251889"/>
    </source>
</evidence>
<dbReference type="EMBL" id="QMFY01000004">
    <property type="protein sequence ID" value="RAW01235.1"/>
    <property type="molecule type" value="Genomic_DNA"/>
</dbReference>
<evidence type="ECO:0000313" key="5">
    <source>
        <dbReference type="EMBL" id="RAW01235.1"/>
    </source>
</evidence>
<dbReference type="GO" id="GO:0051082">
    <property type="term" value="F:unfolded protein binding"/>
    <property type="evidence" value="ECO:0007669"/>
    <property type="project" value="InterPro"/>
</dbReference>
<dbReference type="InterPro" id="IPR005632">
    <property type="entry name" value="Chaperone_Skp"/>
</dbReference>
<dbReference type="OrthoDB" id="1493259at2"/>
<evidence type="ECO:0000256" key="4">
    <source>
        <dbReference type="SAM" id="Phobius"/>
    </source>
</evidence>
<reference evidence="5 6" key="1">
    <citation type="submission" date="2018-06" db="EMBL/GenBank/DDBJ databases">
        <title>Chryseolinea flavus sp. nov., a member of the phylum Bacteroidetes isolated from soil.</title>
        <authorList>
            <person name="Li Y."/>
            <person name="Wang J."/>
        </authorList>
    </citation>
    <scope>NUCLEOTIDE SEQUENCE [LARGE SCALE GENOMIC DNA]</scope>
    <source>
        <strain evidence="5 6">SDU1-6</strain>
    </source>
</reference>
<name>A0A364Y2X2_9BACT</name>
<keyword evidence="2" id="KW-0732">Signal</keyword>
<proteinExistence type="inferred from homology"/>
<comment type="caution">
    <text evidence="5">The sequence shown here is derived from an EMBL/GenBank/DDBJ whole genome shotgun (WGS) entry which is preliminary data.</text>
</comment>
<dbReference type="SMART" id="SM00935">
    <property type="entry name" value="OmpH"/>
    <property type="match status" value="1"/>
</dbReference>